<dbReference type="Proteomes" id="UP001500133">
    <property type="component" value="Unassembled WGS sequence"/>
</dbReference>
<keyword evidence="10" id="KW-0472">Membrane</keyword>
<evidence type="ECO:0000256" key="7">
    <source>
        <dbReference type="ARBA" id="ARBA00022741"/>
    </source>
</evidence>
<dbReference type="GO" id="GO:0005524">
    <property type="term" value="F:ATP binding"/>
    <property type="evidence" value="ECO:0007669"/>
    <property type="project" value="UniProtKB-KW"/>
</dbReference>
<comment type="caution">
    <text evidence="14">The sequence shown here is derived from an EMBL/GenBank/DDBJ whole genome shotgun (WGS) entry which is preliminary data.</text>
</comment>
<dbReference type="PROSITE" id="PS50109">
    <property type="entry name" value="HIS_KIN"/>
    <property type="match status" value="1"/>
</dbReference>
<gene>
    <name evidence="14" type="ORF">GCM10022228_11840</name>
</gene>
<keyword evidence="6" id="KW-0812">Transmembrane</keyword>
<dbReference type="InterPro" id="IPR003594">
    <property type="entry name" value="HATPase_dom"/>
</dbReference>
<dbReference type="SMART" id="SM00388">
    <property type="entry name" value="HisKA"/>
    <property type="match status" value="1"/>
</dbReference>
<dbReference type="PROSITE" id="PS50885">
    <property type="entry name" value="HAMP"/>
    <property type="match status" value="1"/>
</dbReference>
<proteinExistence type="predicted"/>
<dbReference type="CDD" id="cd00082">
    <property type="entry name" value="HisKA"/>
    <property type="match status" value="1"/>
</dbReference>
<keyword evidence="7" id="KW-0547">Nucleotide-binding</keyword>
<dbReference type="EMBL" id="BAAAZT010000057">
    <property type="protein sequence ID" value="GAA3903198.1"/>
    <property type="molecule type" value="Genomic_DNA"/>
</dbReference>
<feature type="domain" description="HAMP" evidence="13">
    <location>
        <begin position="200"/>
        <end position="251"/>
    </location>
</feature>
<evidence type="ECO:0000313" key="14">
    <source>
        <dbReference type="EMBL" id="GAA3903198.1"/>
    </source>
</evidence>
<keyword evidence="5" id="KW-0808">Transferase</keyword>
<evidence type="ECO:0000256" key="8">
    <source>
        <dbReference type="ARBA" id="ARBA00022777"/>
    </source>
</evidence>
<dbReference type="Gene3D" id="1.10.287.130">
    <property type="match status" value="1"/>
</dbReference>
<dbReference type="SMART" id="SM00387">
    <property type="entry name" value="HATPase_c"/>
    <property type="match status" value="1"/>
</dbReference>
<protein>
    <recommendedName>
        <fullName evidence="3">histidine kinase</fullName>
        <ecNumber evidence="3">2.7.13.3</ecNumber>
    </recommendedName>
</protein>
<dbReference type="InterPro" id="IPR005467">
    <property type="entry name" value="His_kinase_dom"/>
</dbReference>
<dbReference type="Pfam" id="PF02518">
    <property type="entry name" value="HATPase_c"/>
    <property type="match status" value="1"/>
</dbReference>
<evidence type="ECO:0000259" key="12">
    <source>
        <dbReference type="PROSITE" id="PS50109"/>
    </source>
</evidence>
<name>A0ABP7LME6_9GAMM</name>
<keyword evidence="9 14" id="KW-0067">ATP-binding</keyword>
<dbReference type="InterPro" id="IPR003661">
    <property type="entry name" value="HisK_dim/P_dom"/>
</dbReference>
<evidence type="ECO:0000256" key="4">
    <source>
        <dbReference type="ARBA" id="ARBA00022553"/>
    </source>
</evidence>
<dbReference type="InterPro" id="IPR050428">
    <property type="entry name" value="TCS_sensor_his_kinase"/>
</dbReference>
<evidence type="ECO:0000256" key="6">
    <source>
        <dbReference type="ARBA" id="ARBA00022692"/>
    </source>
</evidence>
<evidence type="ECO:0000256" key="11">
    <source>
        <dbReference type="ARBA" id="ARBA00023012"/>
    </source>
</evidence>
<dbReference type="PANTHER" id="PTHR45436">
    <property type="entry name" value="SENSOR HISTIDINE KINASE YKOH"/>
    <property type="match status" value="1"/>
</dbReference>
<evidence type="ECO:0000256" key="5">
    <source>
        <dbReference type="ARBA" id="ARBA00022679"/>
    </source>
</evidence>
<organism evidence="14 15">
    <name type="scientific">Halomonas cibimaris</name>
    <dbReference type="NCBI Taxonomy" id="657012"/>
    <lineage>
        <taxon>Bacteria</taxon>
        <taxon>Pseudomonadati</taxon>
        <taxon>Pseudomonadota</taxon>
        <taxon>Gammaproteobacteria</taxon>
        <taxon>Oceanospirillales</taxon>
        <taxon>Halomonadaceae</taxon>
        <taxon>Halomonas</taxon>
    </lineage>
</organism>
<keyword evidence="4" id="KW-0597">Phosphoprotein</keyword>
<accession>A0ABP7LME6</accession>
<dbReference type="SUPFAM" id="SSF55874">
    <property type="entry name" value="ATPase domain of HSP90 chaperone/DNA topoisomerase II/histidine kinase"/>
    <property type="match status" value="1"/>
</dbReference>
<dbReference type="PANTHER" id="PTHR45436:SF14">
    <property type="entry name" value="SENSOR PROTEIN QSEC"/>
    <property type="match status" value="1"/>
</dbReference>
<evidence type="ECO:0000256" key="10">
    <source>
        <dbReference type="ARBA" id="ARBA00022989"/>
    </source>
</evidence>
<dbReference type="InterPro" id="IPR036097">
    <property type="entry name" value="HisK_dim/P_sf"/>
</dbReference>
<sequence length="472" mass="53234">MISIRRYLVRTLAITLIAVSALSVVAAYLISQHELEEILDAQLSLEARIMASFLPDSPNTEVYRALSRQLSQPDHPAQLYDDLLTDTTAQTSAAALFHHEEKKVGLGFWNAQGRPLMMGPRWHETSAFPAPREEGFRWVDYEGRRWRVFSLFDSNSETWLRIGLQQRFHQSIVNRITINHLWPMLLMMPLALWLMMRAIRRGLTPIEQLSRQVRGRDQTDLSPISLSVPRELDGLHRALNDFITRLGEALQKERRFTADAAHELRTPLAGLKIQLDNAVEGEAASLDKARIGIERLQRVVEQLLILARLDQRQQHNVEKIDVGLLVEDLAAELWPLAESRGQTLEIAGTTRAREEPCYVTANATELGILIRNLLDNAMRYTPDEGRVTVSLDKVPQGLQLIIRDTGPGIPEALLGSVTQRFRRASSQSISGSGLGLSIAVALAKRQHAELKLRNHERGGLEVRLEWHDPSSS</sequence>
<evidence type="ECO:0000313" key="15">
    <source>
        <dbReference type="Proteomes" id="UP001500133"/>
    </source>
</evidence>
<dbReference type="InterPro" id="IPR003660">
    <property type="entry name" value="HAMP_dom"/>
</dbReference>
<comment type="subcellular location">
    <subcellularLocation>
        <location evidence="2">Membrane</location>
        <topology evidence="2">Multi-pass membrane protein</topology>
    </subcellularLocation>
</comment>
<keyword evidence="10" id="KW-1133">Transmembrane helix</keyword>
<comment type="catalytic activity">
    <reaction evidence="1">
        <text>ATP + protein L-histidine = ADP + protein N-phospho-L-histidine.</text>
        <dbReference type="EC" id="2.7.13.3"/>
    </reaction>
</comment>
<keyword evidence="8" id="KW-0418">Kinase</keyword>
<dbReference type="EC" id="2.7.13.3" evidence="3"/>
<evidence type="ECO:0000256" key="1">
    <source>
        <dbReference type="ARBA" id="ARBA00000085"/>
    </source>
</evidence>
<reference evidence="15" key="1">
    <citation type="journal article" date="2019" name="Int. J. Syst. Evol. Microbiol.">
        <title>The Global Catalogue of Microorganisms (GCM) 10K type strain sequencing project: providing services to taxonomists for standard genome sequencing and annotation.</title>
        <authorList>
            <consortium name="The Broad Institute Genomics Platform"/>
            <consortium name="The Broad Institute Genome Sequencing Center for Infectious Disease"/>
            <person name="Wu L."/>
            <person name="Ma J."/>
        </authorList>
    </citation>
    <scope>NUCLEOTIDE SEQUENCE [LARGE SCALE GENOMIC DNA]</scope>
    <source>
        <strain evidence="15">JCM 16914</strain>
    </source>
</reference>
<keyword evidence="11" id="KW-0902">Two-component regulatory system</keyword>
<dbReference type="Pfam" id="PF00512">
    <property type="entry name" value="HisKA"/>
    <property type="match status" value="1"/>
</dbReference>
<dbReference type="SUPFAM" id="SSF47384">
    <property type="entry name" value="Homodimeric domain of signal transducing histidine kinase"/>
    <property type="match status" value="1"/>
</dbReference>
<feature type="domain" description="Histidine kinase" evidence="12">
    <location>
        <begin position="259"/>
        <end position="470"/>
    </location>
</feature>
<evidence type="ECO:0000256" key="9">
    <source>
        <dbReference type="ARBA" id="ARBA00022840"/>
    </source>
</evidence>
<dbReference type="Gene3D" id="3.30.565.10">
    <property type="entry name" value="Histidine kinase-like ATPase, C-terminal domain"/>
    <property type="match status" value="1"/>
</dbReference>
<keyword evidence="15" id="KW-1185">Reference proteome</keyword>
<evidence type="ECO:0000256" key="3">
    <source>
        <dbReference type="ARBA" id="ARBA00012438"/>
    </source>
</evidence>
<dbReference type="InterPro" id="IPR036890">
    <property type="entry name" value="HATPase_C_sf"/>
</dbReference>
<dbReference type="RefSeq" id="WP_311883926.1">
    <property type="nucleotide sequence ID" value="NZ_BAAAZT010000057.1"/>
</dbReference>
<evidence type="ECO:0000256" key="2">
    <source>
        <dbReference type="ARBA" id="ARBA00004141"/>
    </source>
</evidence>
<evidence type="ECO:0000259" key="13">
    <source>
        <dbReference type="PROSITE" id="PS50885"/>
    </source>
</evidence>